<name>A0A916DQJ6_9BACT</name>
<dbReference type="GO" id="GO:0004553">
    <property type="term" value="F:hydrolase activity, hydrolyzing O-glycosyl compounds"/>
    <property type="evidence" value="ECO:0007669"/>
    <property type="project" value="UniProtKB-ARBA"/>
</dbReference>
<dbReference type="Proteomes" id="UP001060919">
    <property type="component" value="Chromosome"/>
</dbReference>
<dbReference type="GO" id="GO:0005975">
    <property type="term" value="P:carbohydrate metabolic process"/>
    <property type="evidence" value="ECO:0007669"/>
    <property type="project" value="UniProtKB-ARBA"/>
</dbReference>
<feature type="chain" id="PRO_5038092391" evidence="1">
    <location>
        <begin position="26"/>
        <end position="3563"/>
    </location>
</feature>
<dbReference type="InterPro" id="IPR058515">
    <property type="entry name" value="DUF8202"/>
</dbReference>
<dbReference type="Pfam" id="PF26628">
    <property type="entry name" value="DUF8202"/>
    <property type="match status" value="2"/>
</dbReference>
<dbReference type="NCBIfam" id="TIGR04183">
    <property type="entry name" value="Por_Secre_tail"/>
    <property type="match status" value="1"/>
</dbReference>
<dbReference type="PRINTS" id="PR00895">
    <property type="entry name" value="PENTAXIN"/>
</dbReference>
<dbReference type="Gene3D" id="2.60.120.200">
    <property type="match status" value="1"/>
</dbReference>
<accession>A0A916DQJ6</accession>
<proteinExistence type="predicted"/>
<dbReference type="InterPro" id="IPR013783">
    <property type="entry name" value="Ig-like_fold"/>
</dbReference>
<protein>
    <submittedName>
        <fullName evidence="4">T9SS type A sorting domain-containing protein</fullName>
    </submittedName>
</protein>
<feature type="domain" description="DUF8202" evidence="3">
    <location>
        <begin position="649"/>
        <end position="825"/>
    </location>
</feature>
<feature type="domain" description="Secretion system C-terminal sorting" evidence="2">
    <location>
        <begin position="3486"/>
        <end position="3560"/>
    </location>
</feature>
<dbReference type="KEGG" id="aup:AsAng_0019260"/>
<sequence length="3563" mass="387471">MYFFCDYLRMVLIAVLLLNSLIINAQTPGNVSHDLGLWLKASDLTPSNNTTSNWDDAHSTNNNATYKHNPSIPNAYYEVVKDINFNNSVHFNDEWFESPLDINIGEVNVFTVYKLRSTGNNIPLWGNGGTNPNNLGKQAFADAISSGNLNDQSYSGGNTTNEVCLNHINTKDGATSSVYINGVLKANYTAGITVDSSLYSGTFIGREKSGTLPVTNSNNLDIAEFIVYTGSLSEAQRKNINSYLAIKYGVTLDHDYLIGNGNTIVWEQLQNTGFNNNIAGIAKDDDSDLEQLKSRSEVAPLLTLLTATISNGEALVIGDNAAATNTKTTFQEDNNFFAKGERIDRIWKCQKTAGFGATVDLKFDKTNTVLPSDFAVGTFVLLLADDDAFSKNLKAYPLTNGTTDYEATNVALQDGQYFTLAKPDAALWAIANSTLGQVNQWNNFDELDDNVLGLNKLFSPGGERPTYGDLNMNPINFNTYIEFNQGTHNGNPVAGKYIKTDNFVGFGETGTSTFLVLRRDTTQRSEALLSYAVGAGALANEMLIFDPSSVTVAVEEGTLSNGNASTKNIADGIPHVLTNIRGNGQDNNIRLDGNGGYLPYKNNTTIDLGGTLLFGQEQDNQGGGFNTAQEYKGDLAEVIVFNKRVNNNERNAIETYLAIKYGITLGRNYHLSTNTVTWDKSANATYHHNVTGIGRDDVFWLDQRKSTSQKLTGVNVTIEHAAPFSDDLSHLIWGHNQGVYDNFTVTNAPANYQISDRVWKAQNVNNRVGRVNVTLVLPPSMSNANNPNLRLLVNHSDDFSTGAVSYPVGTTTGGTITFENVLLEDDTYFTLSLMDDPDYVNHDPGAPLTFEACAGSNVTFRYTGLNSIPDSIQLMDKTGNPIVLSVTPNNTPANGQHSGTIDLTIPSNAGTGAVKILDGSTVLSALPVLIIHNPTVDFFTQKTLICATDEVPLIGVPTGGIFTATGYPDLLQNESLFGKNANWSNAHDGSKVISVEYAYTPSYMGGALCYQSIDTVHNITIFDNRLEELSLLPIVTEKTNPSRTDRVELGLNTSTINSIFPDLMGATFPIHFSGTYVNPIPTDSFLTDYAGYGEHPITMQYDNGGCIGTINSTLKVLPPPMIIGMVDTLCRMADTIHLRRDLVNYPYSTDSDTFTYYDPNGVPMQVVKLYQYNELVRFATQNSAHQSSLISIGNAVNEGHYSFDPKDNALNSASFVVFENEYKTTITTIVGGGWTIDTSKTTVLDTIHLKNQPILNFAIDNFYCENSEVDSLTPTPSYLSAAANYFEIKILDPSSGNYNILDTLLQDTLLDASYHYGKHTASLNGSSALGVQLTYYASYHGCQDSVSKSTEIRPAPTVTISARLNADYCINATPDTMVGAPSASTGVSGVYSGSGIDSVTGIFTPSLAGTGRDTLFYTFTGQNGCTETAFNPTTVHSLPDPGIISPSNNTTFLNTNSPVQLTSTVGGGTFSSTTSGLVTANGSNNYLLNPNTLGIHTVTYTLTDVFGCTDSVQYNYIVNDGGGTVTYTNNDPNAPAAFEACVGSSVRFTYDGLRAHPNQVQLVDTAGNIFAISNIQVSTLPVPVGHSGTIDLIIPANTGTGTVKLLDNTVSSGSNPVLYSFNTNLIVHNPSLDLLIPQTLICAMDTIPVFGVPTGGTFSAVNQGTYPDLFENNHLVGLNAGWSFQNDSAKTIGIAYHYVPSYFNGGLCPDTLSVTKTVEIRDNRLDELHFVPVVSDSLVPNIVDRVALALDSAVIRGIIPSLDTSYHFPIDFSGTYVNPIPTDTFLTDYAGFGEHPIQVTYNNGGCIGTIISDLVVLSPLQILGLDDDLCREASPVDFYPDGSVRYAYSISNSIDSLMNGNVKITTEELNRIDSVITRNVANQGAIIVLDSTHGQEHYQFVPMNLPVGTNRVTVEMHYTSITIIKEIDTANNTISSDTTKESFKGIHIINIKDRPTLNIALASHYCKNGAIDTLTPSPAFIGAPITYFELRGDSTGSGSYDSLGRLQEPYFNPQQIYDAYTFGSDLDIELIYVVKQYGCWDSDTVQTTIIKQIPVDFSIVGGSSHCTDIDSVRLDPSIAPTVGSGVFLVNDMIGSSTIITDSSNTVKYFSPRIARQGNYKITYQVMDSLGCKSFSGDKHIIVKEPPQIRLEVGGSSTSPITLCANDDSVRLETIVLSGGAAQSIAYSSVNSSLNIAGNTLFPKLSLANNSNSLNDIIRVTYVDSFGCSVKDFLSVNISKPTVDIAGFTRTITTIAYDGRYCNNATAFAINESPSYSSGANFTFTGGGVSLDTSGVYFYDPGFRIVDDFYIDTITYSFTDTLGCSNEVKKIVRIDSLPEMQLIGVDSSYCVNDTTAQLQGIPSATNTAGTGSYGGIGVNPNNGIFDPTIAGAGQKIISYTFIDRYTCRGIVFDTTYVHALPVPTISGYKSQYCSMDAVDTLIGSPSTGIYSSSSGLGIDPNTGIFNPSILGAGQHTLSYSFTDSLGCVGAIGGTITVDPTPEIIINGLKTAYCFNDLKDNILVSPPSGRLDNSHPGFTLNGNTIFFEPYYDTLAGSREFTYIYEDINTGCADTLEGETFVYKLSNPTYSGLDSFYCETRSTYPITGIPSGGAFSGAGILLDTSSNQYYFNPINAGGGAHIVNYTIDSLIIHNQDSLVCQIQTSTSVTVRALPVPVIVGPGNNHGFCSNDPRELLKGGGLSSTWDLFTSSTGGIDTIIIDSLVHIGGPNYRLISDTSYYFDPDLAGGGTHFITYIATDSASGCQDSTMYTYHVTDYVRPSFTTLDTTYCESAPPVLLDGSPSGIKVFVRNGDTLSSPPYFEPNPNYGTANLTATVVDTVIYAVTYGECYGVDTQLVAIKPVPMLSFTGTSLTNTYCLKDDTTSIPLAPNILGGEFDGQGVLLDGSTYSFLPYFAGVGRHPISYEYTDQTTGCGNVFIDTFTVLGMPNVAFKAIGGCQLDSVLFYPDNIILGLNDVFNNQIFDSITTITWELEPGHTVNGSNSANNNIDTIGHVFSSPGVYWPKLYVANRGYCVDTSTIRLVISPQVSTFPYDETFEISHGDWYAEAKDSTHPLLWEWGADSTSAGFNASANKMWATELNEPYEEGEAAWVYSPCFDISNLERPMIRFDYWSDTRKTIDGTVLEYQKPDGKWEPLGKLGRGISWFDTPIITGQPGDQSLAPIGWSGKTNGWASGRYKLDEFRANRNLRLRMAFGSHSINLSNFYDGFAFDNVWIGSRTRNVLLETTANINEPNMGIINDHVYQLVFHTSINKDMVLLQYHSKEPSTNDEFHLDNTAVANARTHYYGIFEAGRAYIDGRTNNVPRSRYLSAIDFEQDMLKSPKFKIDIDTFHHNNFGNFTIEATVEALIDINTVQEYQIHTVITEDSLVYASGNNDMVHAVVRKDDRTGANVYNKTWSVGETMQATLSWNHTGTNVSYNPGRFQAVVFIQNTGTKEVYQVNTSRDVNGYWVGVDQIQAEPELNEINSMNLYPNPAQQYFKVSFEEPLKKDYNWKLVDLRGVEVKSGMVQAGEQTLEVNDYDFPTGVYVFVVYNDHVFSQRKVIINRN</sequence>
<dbReference type="SUPFAM" id="SSF49899">
    <property type="entry name" value="Concanavalin A-like lectins/glucanases"/>
    <property type="match status" value="1"/>
</dbReference>
<dbReference type="InterPro" id="IPR001759">
    <property type="entry name" value="PTX_dom"/>
</dbReference>
<evidence type="ECO:0000259" key="2">
    <source>
        <dbReference type="Pfam" id="PF18962"/>
    </source>
</evidence>
<gene>
    <name evidence="4" type="ORF">AsAng_0019260</name>
</gene>
<dbReference type="InterPro" id="IPR026444">
    <property type="entry name" value="Secre_tail"/>
</dbReference>
<evidence type="ECO:0000313" key="4">
    <source>
        <dbReference type="EMBL" id="BDS11214.1"/>
    </source>
</evidence>
<keyword evidence="5" id="KW-1185">Reference proteome</keyword>
<dbReference type="InterPro" id="IPR013320">
    <property type="entry name" value="ConA-like_dom_sf"/>
</dbReference>
<dbReference type="Gene3D" id="2.60.40.10">
    <property type="entry name" value="Immunoglobulins"/>
    <property type="match status" value="1"/>
</dbReference>
<evidence type="ECO:0000313" key="5">
    <source>
        <dbReference type="Proteomes" id="UP001060919"/>
    </source>
</evidence>
<feature type="domain" description="DUF8202" evidence="3">
    <location>
        <begin position="236"/>
        <end position="416"/>
    </location>
</feature>
<dbReference type="Pfam" id="PF18962">
    <property type="entry name" value="Por_Secre_tail"/>
    <property type="match status" value="1"/>
</dbReference>
<reference evidence="4" key="1">
    <citation type="submission" date="2022-09" db="EMBL/GenBank/DDBJ databases">
        <title>Aureispira anguillicida sp. nov., isolated from Leptocephalus of Japanese eel Anguilla japonica.</title>
        <authorList>
            <person name="Yuasa K."/>
            <person name="Mekata T."/>
            <person name="Ikunari K."/>
        </authorList>
    </citation>
    <scope>NUCLEOTIDE SEQUENCE</scope>
    <source>
        <strain evidence="4">EL160426</strain>
    </source>
</reference>
<feature type="signal peptide" evidence="1">
    <location>
        <begin position="1"/>
        <end position="25"/>
    </location>
</feature>
<evidence type="ECO:0000256" key="1">
    <source>
        <dbReference type="SAM" id="SignalP"/>
    </source>
</evidence>
<dbReference type="RefSeq" id="WP_264792417.1">
    <property type="nucleotide sequence ID" value="NZ_AP026867.1"/>
</dbReference>
<keyword evidence="1" id="KW-0732">Signal</keyword>
<evidence type="ECO:0000259" key="3">
    <source>
        <dbReference type="Pfam" id="PF26628"/>
    </source>
</evidence>
<dbReference type="EMBL" id="AP026867">
    <property type="protein sequence ID" value="BDS11214.1"/>
    <property type="molecule type" value="Genomic_DNA"/>
</dbReference>
<organism evidence="4 5">
    <name type="scientific">Aureispira anguillae</name>
    <dbReference type="NCBI Taxonomy" id="2864201"/>
    <lineage>
        <taxon>Bacteria</taxon>
        <taxon>Pseudomonadati</taxon>
        <taxon>Bacteroidota</taxon>
        <taxon>Saprospiria</taxon>
        <taxon>Saprospirales</taxon>
        <taxon>Saprospiraceae</taxon>
        <taxon>Aureispira</taxon>
    </lineage>
</organism>